<keyword evidence="4" id="KW-1185">Reference proteome</keyword>
<dbReference type="PANTHER" id="PTHR15715:SF37">
    <property type="entry name" value="LD47843P"/>
    <property type="match status" value="1"/>
</dbReference>
<feature type="region of interest" description="Disordered" evidence="1">
    <location>
        <begin position="224"/>
        <end position="300"/>
    </location>
</feature>
<evidence type="ECO:0000313" key="4">
    <source>
        <dbReference type="Proteomes" id="UP001285354"/>
    </source>
</evidence>
<dbReference type="InterPro" id="IPR000253">
    <property type="entry name" value="FHA_dom"/>
</dbReference>
<dbReference type="EMBL" id="JAUBYV010000008">
    <property type="protein sequence ID" value="KAK2625129.1"/>
    <property type="molecule type" value="Genomic_DNA"/>
</dbReference>
<dbReference type="PROSITE" id="PS50006">
    <property type="entry name" value="FHA_DOMAIN"/>
    <property type="match status" value="1"/>
</dbReference>
<dbReference type="AlphaFoldDB" id="A0AAD9WDP9"/>
<organism evidence="3 4">
    <name type="scientific">Diplocarpon rosae</name>
    <dbReference type="NCBI Taxonomy" id="946125"/>
    <lineage>
        <taxon>Eukaryota</taxon>
        <taxon>Fungi</taxon>
        <taxon>Dikarya</taxon>
        <taxon>Ascomycota</taxon>
        <taxon>Pezizomycotina</taxon>
        <taxon>Leotiomycetes</taxon>
        <taxon>Helotiales</taxon>
        <taxon>Drepanopezizaceae</taxon>
        <taxon>Diplocarpon</taxon>
    </lineage>
</organism>
<gene>
    <name evidence="3" type="ORF">QTJ16_005498</name>
</gene>
<dbReference type="InterPro" id="IPR008984">
    <property type="entry name" value="SMAD_FHA_dom_sf"/>
</dbReference>
<feature type="region of interest" description="Disordered" evidence="1">
    <location>
        <begin position="380"/>
        <end position="420"/>
    </location>
</feature>
<feature type="region of interest" description="Disordered" evidence="1">
    <location>
        <begin position="143"/>
        <end position="193"/>
    </location>
</feature>
<evidence type="ECO:0000313" key="3">
    <source>
        <dbReference type="EMBL" id="KAK2625129.1"/>
    </source>
</evidence>
<dbReference type="SMART" id="SM00240">
    <property type="entry name" value="FHA"/>
    <property type="match status" value="1"/>
</dbReference>
<feature type="domain" description="FHA" evidence="2">
    <location>
        <begin position="32"/>
        <end position="93"/>
    </location>
</feature>
<accession>A0AAD9WDP9</accession>
<dbReference type="GO" id="GO:0005737">
    <property type="term" value="C:cytoplasm"/>
    <property type="evidence" value="ECO:0007669"/>
    <property type="project" value="TreeGrafter"/>
</dbReference>
<comment type="caution">
    <text evidence="3">The sequence shown here is derived from an EMBL/GenBank/DDBJ whole genome shotgun (WGS) entry which is preliminary data.</text>
</comment>
<protein>
    <recommendedName>
        <fullName evidence="2">FHA domain-containing protein</fullName>
    </recommendedName>
</protein>
<feature type="compositionally biased region" description="Polar residues" evidence="1">
    <location>
        <begin position="168"/>
        <end position="188"/>
    </location>
</feature>
<feature type="compositionally biased region" description="Basic and acidic residues" evidence="1">
    <location>
        <begin position="596"/>
        <end position="611"/>
    </location>
</feature>
<feature type="compositionally biased region" description="Acidic residues" evidence="1">
    <location>
        <begin position="252"/>
        <end position="275"/>
    </location>
</feature>
<dbReference type="Pfam" id="PF00498">
    <property type="entry name" value="FHA"/>
    <property type="match status" value="1"/>
</dbReference>
<evidence type="ECO:0000259" key="2">
    <source>
        <dbReference type="PROSITE" id="PS50006"/>
    </source>
</evidence>
<dbReference type="InterPro" id="IPR051176">
    <property type="entry name" value="Cent_Immune-Sig_Mod"/>
</dbReference>
<feature type="region of interest" description="Disordered" evidence="1">
    <location>
        <begin position="582"/>
        <end position="614"/>
    </location>
</feature>
<reference evidence="3" key="1">
    <citation type="submission" date="2023-06" db="EMBL/GenBank/DDBJ databases">
        <title>Draft genome of Marssonina rosae.</title>
        <authorList>
            <person name="Cheng Q."/>
        </authorList>
    </citation>
    <scope>NUCLEOTIDE SEQUENCE</scope>
    <source>
        <strain evidence="3">R4</strain>
    </source>
</reference>
<dbReference type="SUPFAM" id="SSF49879">
    <property type="entry name" value="SMAD/FHA domain"/>
    <property type="match status" value="1"/>
</dbReference>
<name>A0AAD9WDP9_9HELO</name>
<proteinExistence type="predicted"/>
<dbReference type="Proteomes" id="UP001285354">
    <property type="component" value="Unassembled WGS sequence"/>
</dbReference>
<feature type="compositionally biased region" description="Basic and acidic residues" evidence="1">
    <location>
        <begin position="154"/>
        <end position="167"/>
    </location>
</feature>
<dbReference type="Gene3D" id="2.60.200.20">
    <property type="match status" value="1"/>
</dbReference>
<evidence type="ECO:0000256" key="1">
    <source>
        <dbReference type="SAM" id="MobiDB-lite"/>
    </source>
</evidence>
<sequence length="755" mass="81847">MSTQVMVVLTPLNAELEITKRTITFSREKHCVQVGRASKSATKGIVGANDNAWFDSPVMSRNHAEMELNLANMELSIKDIGSMHGTFLNGIELTKYVPMAVSKGDILVFGTEVRRGSETFPACRFHVDRKILPYKTSSTFAFPESSDIEDETENSDKSSHAHIERRQSQYSSEDGVSIGSPSQKSSQALDPIDLTGDDFPKYDLLNSVDLTGVTESERSIVDLTVGRPADLDENADPTSNGVYAENLPILVDTDDEGEDVDYSSDDLSEDSEVPDDQDRPRLSEDETDLIGHSEPNSDAELVDEDNFNVTSPWLPVANKITQNALASGEGSLIHKSDVRTCTEQPDREGGDNASNYGLRNAAAEDMKVLCGECSSVYSQHAGGSDVGDDSSDESQVFGGSSPRRSPATAVEPIQVSSSPTDLDLHVNPMLHAAYLGQAVSIVRHPSPSDAAMVKLPSRVSICDLGEPSHYVSPSLGEKSGKLEFFAAREINKARFMHGHVNPIMQAADPTMSVLSGETGAHRLENRHEADIGQLARWKSPVLGRSQIAAHADTVMPDTVSTELPATSFVEANEPSKFLRRGSNRASLKEPVSSLPTRDHCDFLDKPEKSPMLDHGPSPLPDMTSSHTYNMSKIFQKSSPLPRQNPRSAIKIPDIIDASSPFPRIHALKRKSGEMSNVTDEELREWAESNVSEVFPIAASNASAGEKTSESISIESHAPEPRPAKRFKKLLENVGLVALGGATIFAALVATAPDLM</sequence>
<dbReference type="PANTHER" id="PTHR15715">
    <property type="entry name" value="CENTROSOMAL PROTEIN OF 170 KDA"/>
    <property type="match status" value="1"/>
</dbReference>